<dbReference type="Pfam" id="PF00015">
    <property type="entry name" value="MCPsignal"/>
    <property type="match status" value="1"/>
</dbReference>
<dbReference type="PROSITE" id="PS50885">
    <property type="entry name" value="HAMP"/>
    <property type="match status" value="1"/>
</dbReference>
<feature type="domain" description="HAMP" evidence="8">
    <location>
        <begin position="219"/>
        <end position="271"/>
    </location>
</feature>
<dbReference type="PROSITE" id="PS50111">
    <property type="entry name" value="CHEMOTAXIS_TRANSDUC_2"/>
    <property type="match status" value="1"/>
</dbReference>
<dbReference type="CDD" id="cd00130">
    <property type="entry name" value="PAS"/>
    <property type="match status" value="1"/>
</dbReference>
<evidence type="ECO:0000313" key="9">
    <source>
        <dbReference type="EMBL" id="GGI54367.1"/>
    </source>
</evidence>
<dbReference type="EMBL" id="BMDP01000002">
    <property type="protein sequence ID" value="GGI54367.1"/>
    <property type="molecule type" value="Genomic_DNA"/>
</dbReference>
<keyword evidence="5" id="KW-0472">Membrane</keyword>
<feature type="domain" description="Methyl-accepting transducer" evidence="6">
    <location>
        <begin position="276"/>
        <end position="505"/>
    </location>
</feature>
<dbReference type="AlphaFoldDB" id="A0A8J3AWR4"/>
<dbReference type="InterPro" id="IPR035965">
    <property type="entry name" value="PAS-like_dom_sf"/>
</dbReference>
<dbReference type="GO" id="GO:0007165">
    <property type="term" value="P:signal transduction"/>
    <property type="evidence" value="ECO:0007669"/>
    <property type="project" value="UniProtKB-KW"/>
</dbReference>
<keyword evidence="4" id="KW-0807">Transducer</keyword>
<dbReference type="Proteomes" id="UP000627205">
    <property type="component" value="Unassembled WGS sequence"/>
</dbReference>
<dbReference type="SUPFAM" id="SSF58104">
    <property type="entry name" value="Methyl-accepting chemotaxis protein (MCP) signaling domain"/>
    <property type="match status" value="1"/>
</dbReference>
<dbReference type="CDD" id="cd11386">
    <property type="entry name" value="MCP_signal"/>
    <property type="match status" value="1"/>
</dbReference>
<gene>
    <name evidence="9" type="ORF">GCM10011430_15410</name>
</gene>
<comment type="caution">
    <text evidence="9">The sequence shown here is derived from an EMBL/GenBank/DDBJ whole genome shotgun (WGS) entry which is preliminary data.</text>
</comment>
<feature type="domain" description="PAS" evidence="7">
    <location>
        <begin position="25"/>
        <end position="76"/>
    </location>
</feature>
<dbReference type="RefSeq" id="WP_188420425.1">
    <property type="nucleotide sequence ID" value="NZ_BMDP01000002.1"/>
</dbReference>
<keyword evidence="2" id="KW-0488">Methylation</keyword>
<keyword evidence="5" id="KW-1133">Transmembrane helix</keyword>
<feature type="transmembrane region" description="Helical" evidence="5">
    <location>
        <begin position="196"/>
        <end position="217"/>
    </location>
</feature>
<dbReference type="InterPro" id="IPR003660">
    <property type="entry name" value="HAMP_dom"/>
</dbReference>
<dbReference type="InterPro" id="IPR013655">
    <property type="entry name" value="PAS_fold_3"/>
</dbReference>
<dbReference type="InterPro" id="IPR051310">
    <property type="entry name" value="MCP_chemotaxis"/>
</dbReference>
<dbReference type="SMART" id="SM00304">
    <property type="entry name" value="HAMP"/>
    <property type="match status" value="1"/>
</dbReference>
<dbReference type="GO" id="GO:0005886">
    <property type="term" value="C:plasma membrane"/>
    <property type="evidence" value="ECO:0007669"/>
    <property type="project" value="TreeGrafter"/>
</dbReference>
<dbReference type="SMART" id="SM00086">
    <property type="entry name" value="PAC"/>
    <property type="match status" value="1"/>
</dbReference>
<proteinExistence type="inferred from homology"/>
<reference evidence="9" key="1">
    <citation type="journal article" date="2014" name="Int. J. Syst. Evol. Microbiol.">
        <title>Complete genome sequence of Corynebacterium casei LMG S-19264T (=DSM 44701T), isolated from a smear-ripened cheese.</title>
        <authorList>
            <consortium name="US DOE Joint Genome Institute (JGI-PGF)"/>
            <person name="Walter F."/>
            <person name="Albersmeier A."/>
            <person name="Kalinowski J."/>
            <person name="Ruckert C."/>
        </authorList>
    </citation>
    <scope>NUCLEOTIDE SEQUENCE</scope>
    <source>
        <strain evidence="9">CCM 7664</strain>
    </source>
</reference>
<name>A0A8J3AWR4_9BURK</name>
<accession>A0A8J3AWR4</accession>
<dbReference type="GO" id="GO:0004888">
    <property type="term" value="F:transmembrane signaling receptor activity"/>
    <property type="evidence" value="ECO:0007669"/>
    <property type="project" value="TreeGrafter"/>
</dbReference>
<dbReference type="PROSITE" id="PS50112">
    <property type="entry name" value="PAS"/>
    <property type="match status" value="1"/>
</dbReference>
<dbReference type="InterPro" id="IPR001610">
    <property type="entry name" value="PAC"/>
</dbReference>
<dbReference type="Gene3D" id="3.30.450.20">
    <property type="entry name" value="PAS domain"/>
    <property type="match status" value="1"/>
</dbReference>
<evidence type="ECO:0000256" key="2">
    <source>
        <dbReference type="ARBA" id="ARBA00022481"/>
    </source>
</evidence>
<evidence type="ECO:0000259" key="6">
    <source>
        <dbReference type="PROSITE" id="PS50111"/>
    </source>
</evidence>
<evidence type="ECO:0000256" key="1">
    <source>
        <dbReference type="ARBA" id="ARBA00004370"/>
    </source>
</evidence>
<dbReference type="CDD" id="cd06225">
    <property type="entry name" value="HAMP"/>
    <property type="match status" value="1"/>
</dbReference>
<dbReference type="SMART" id="SM00091">
    <property type="entry name" value="PAS"/>
    <property type="match status" value="1"/>
</dbReference>
<comment type="similarity">
    <text evidence="3">Belongs to the methyl-accepting chemotaxis (MCP) protein family.</text>
</comment>
<dbReference type="SMART" id="SM00283">
    <property type="entry name" value="MA"/>
    <property type="match status" value="1"/>
</dbReference>
<dbReference type="NCBIfam" id="TIGR00229">
    <property type="entry name" value="sensory_box"/>
    <property type="match status" value="1"/>
</dbReference>
<keyword evidence="5" id="KW-0812">Transmembrane</keyword>
<evidence type="ECO:0000256" key="4">
    <source>
        <dbReference type="PROSITE-ProRule" id="PRU00284"/>
    </source>
</evidence>
<keyword evidence="10" id="KW-1185">Reference proteome</keyword>
<dbReference type="InterPro" id="IPR004089">
    <property type="entry name" value="MCPsignal_dom"/>
</dbReference>
<dbReference type="SUPFAM" id="SSF55785">
    <property type="entry name" value="PYP-like sensor domain (PAS domain)"/>
    <property type="match status" value="1"/>
</dbReference>
<dbReference type="FunFam" id="1.10.287.950:FF:000001">
    <property type="entry name" value="Methyl-accepting chemotaxis sensory transducer"/>
    <property type="match status" value="1"/>
</dbReference>
<dbReference type="PANTHER" id="PTHR43531">
    <property type="entry name" value="PROTEIN ICFG"/>
    <property type="match status" value="1"/>
</dbReference>
<evidence type="ECO:0000259" key="7">
    <source>
        <dbReference type="PROSITE" id="PS50112"/>
    </source>
</evidence>
<dbReference type="Pfam" id="PF08447">
    <property type="entry name" value="PAS_3"/>
    <property type="match status" value="1"/>
</dbReference>
<dbReference type="PANTHER" id="PTHR43531:SF14">
    <property type="entry name" value="METHYL-ACCEPTING CHEMOTAXIS PROTEIN I-RELATED"/>
    <property type="match status" value="1"/>
</dbReference>
<comment type="subcellular location">
    <subcellularLocation>
        <location evidence="1">Membrane</location>
    </subcellularLocation>
</comment>
<evidence type="ECO:0000313" key="10">
    <source>
        <dbReference type="Proteomes" id="UP000627205"/>
    </source>
</evidence>
<evidence type="ECO:0000259" key="8">
    <source>
        <dbReference type="PROSITE" id="PS50885"/>
    </source>
</evidence>
<feature type="transmembrane region" description="Helical" evidence="5">
    <location>
        <begin position="169"/>
        <end position="190"/>
    </location>
</feature>
<dbReference type="GO" id="GO:0006935">
    <property type="term" value="P:chemotaxis"/>
    <property type="evidence" value="ECO:0007669"/>
    <property type="project" value="TreeGrafter"/>
</dbReference>
<reference evidence="9" key="2">
    <citation type="submission" date="2020-09" db="EMBL/GenBank/DDBJ databases">
        <authorList>
            <person name="Sun Q."/>
            <person name="Sedlacek I."/>
        </authorList>
    </citation>
    <scope>NUCLEOTIDE SEQUENCE</scope>
    <source>
        <strain evidence="9">CCM 7664</strain>
    </source>
</reference>
<evidence type="ECO:0000256" key="3">
    <source>
        <dbReference type="ARBA" id="ARBA00029447"/>
    </source>
</evidence>
<evidence type="ECO:0000256" key="5">
    <source>
        <dbReference type="SAM" id="Phobius"/>
    </source>
</evidence>
<protein>
    <submittedName>
        <fullName evidence="9">Methyl-accepting chemotaxis protein</fullName>
    </submittedName>
</protein>
<dbReference type="Gene3D" id="1.10.287.950">
    <property type="entry name" value="Methyl-accepting chemotaxis protein"/>
    <property type="match status" value="1"/>
</dbReference>
<sequence>MRNNQPVTNNEYVLKDGTSLVSKTDTKGRITYFNPAFAETSGFSDSELMGAPHNLVRHPDMPEEAFADLWETLKQGHPWNAIIKNRRKNGDFYWVQANATPVRENGKVVGYMSVRNKVSPEQIQEAAAVYARFKSGNARNIRFKRGQIVPTGLAGCFAALRNIGLGMRIGISMAILNLLILGMGGLSILSAEPDEVNTFVIATVIGVLITLGIWFFLHKAIVGPLRTLIAGANTMAGGDLTVAFDTERSDDMGQLQKAIQQMNINLRSVIGDVCMNVASINVATREIASGNMDLSGRTEAQASSLEETASSMEELASTVKQTADHASQANKLTLSASEVAGKGGSAVQNVSATMNEISTSAKRIVDIIGLIDGIAFQTNILALNAAVEAARAGEQGRGFAVVAAEVRSLAQRSAGAAKEIKVLIDDSVQKVETGNQLVGSAIATMDEIVQSVQQVTDIMNEIATATREQGNGIDQVNMAVTQMDETTQQNAALVEQSAAAAKSLEEQTLQLLRSISVFRTGREDAQNGPAIVDASISTRRKMLPR</sequence>
<dbReference type="InterPro" id="IPR000014">
    <property type="entry name" value="PAS"/>
</dbReference>
<dbReference type="Pfam" id="PF00672">
    <property type="entry name" value="HAMP"/>
    <property type="match status" value="1"/>
</dbReference>
<organism evidence="9 10">
    <name type="scientific">Oxalicibacterium solurbis</name>
    <dbReference type="NCBI Taxonomy" id="69280"/>
    <lineage>
        <taxon>Bacteria</taxon>
        <taxon>Pseudomonadati</taxon>
        <taxon>Pseudomonadota</taxon>
        <taxon>Betaproteobacteria</taxon>
        <taxon>Burkholderiales</taxon>
        <taxon>Oxalobacteraceae</taxon>
        <taxon>Oxalicibacterium</taxon>
    </lineage>
</organism>